<evidence type="ECO:0000256" key="4">
    <source>
        <dbReference type="SAM" id="SignalP"/>
    </source>
</evidence>
<dbReference type="SUPFAM" id="SSF69318">
    <property type="entry name" value="Integrin alpha N-terminal domain"/>
    <property type="match status" value="2"/>
</dbReference>
<keyword evidence="3" id="KW-0325">Glycoprotein</keyword>
<feature type="chain" id="PRO_5040970472" evidence="4">
    <location>
        <begin position="20"/>
        <end position="488"/>
    </location>
</feature>
<evidence type="ECO:0000256" key="2">
    <source>
        <dbReference type="ARBA" id="ARBA00022737"/>
    </source>
</evidence>
<evidence type="ECO:0000256" key="1">
    <source>
        <dbReference type="ARBA" id="ARBA00022729"/>
    </source>
</evidence>
<dbReference type="Gene3D" id="2.130.10.130">
    <property type="entry name" value="Integrin alpha, N-terminal"/>
    <property type="match status" value="2"/>
</dbReference>
<dbReference type="GO" id="GO:0005178">
    <property type="term" value="F:integrin binding"/>
    <property type="evidence" value="ECO:0007669"/>
    <property type="project" value="TreeGrafter"/>
</dbReference>
<proteinExistence type="predicted"/>
<dbReference type="AlphaFoldDB" id="A0A9X2FF16"/>
<dbReference type="Proteomes" id="UP001155241">
    <property type="component" value="Unassembled WGS sequence"/>
</dbReference>
<dbReference type="GO" id="GO:0008305">
    <property type="term" value="C:integrin complex"/>
    <property type="evidence" value="ECO:0007669"/>
    <property type="project" value="InterPro"/>
</dbReference>
<dbReference type="PROSITE" id="PS51470">
    <property type="entry name" value="FG_GAP"/>
    <property type="match status" value="1"/>
</dbReference>
<name>A0A9X2FF16_9BACT</name>
<dbReference type="InterPro" id="IPR000413">
    <property type="entry name" value="Integrin_alpha"/>
</dbReference>
<dbReference type="PANTHER" id="PTHR23220:SF122">
    <property type="entry name" value="INTEGRIN ALPHA-PS1"/>
    <property type="match status" value="1"/>
</dbReference>
<feature type="signal peptide" evidence="4">
    <location>
        <begin position="1"/>
        <end position="19"/>
    </location>
</feature>
<dbReference type="GO" id="GO:0007229">
    <property type="term" value="P:integrin-mediated signaling pathway"/>
    <property type="evidence" value="ECO:0007669"/>
    <property type="project" value="UniProtKB-KW"/>
</dbReference>
<evidence type="ECO:0000313" key="5">
    <source>
        <dbReference type="EMBL" id="MCO6046867.1"/>
    </source>
</evidence>
<dbReference type="PRINTS" id="PR01185">
    <property type="entry name" value="INTEGRINA"/>
</dbReference>
<dbReference type="RefSeq" id="WP_252854976.1">
    <property type="nucleotide sequence ID" value="NZ_JAMXLR010000077.1"/>
</dbReference>
<dbReference type="InterPro" id="IPR013519">
    <property type="entry name" value="Int_alpha_beta-p"/>
</dbReference>
<organism evidence="5 6">
    <name type="scientific">Aeoliella straminimaris</name>
    <dbReference type="NCBI Taxonomy" id="2954799"/>
    <lineage>
        <taxon>Bacteria</taxon>
        <taxon>Pseudomonadati</taxon>
        <taxon>Planctomycetota</taxon>
        <taxon>Planctomycetia</taxon>
        <taxon>Pirellulales</taxon>
        <taxon>Lacipirellulaceae</taxon>
        <taxon>Aeoliella</taxon>
    </lineage>
</organism>
<evidence type="ECO:0000256" key="3">
    <source>
        <dbReference type="ARBA" id="ARBA00023180"/>
    </source>
</evidence>
<protein>
    <submittedName>
        <fullName evidence="5">Integrin alpha</fullName>
    </submittedName>
</protein>
<dbReference type="Pfam" id="PF01839">
    <property type="entry name" value="FG-GAP"/>
    <property type="match status" value="1"/>
</dbReference>
<dbReference type="GO" id="GO:0009897">
    <property type="term" value="C:external side of plasma membrane"/>
    <property type="evidence" value="ECO:0007669"/>
    <property type="project" value="TreeGrafter"/>
</dbReference>
<keyword evidence="2" id="KW-0677">Repeat</keyword>
<dbReference type="GO" id="GO:0098609">
    <property type="term" value="P:cell-cell adhesion"/>
    <property type="evidence" value="ECO:0007669"/>
    <property type="project" value="TreeGrafter"/>
</dbReference>
<reference evidence="5" key="1">
    <citation type="submission" date="2022-06" db="EMBL/GenBank/DDBJ databases">
        <title>Aeoliella straminimaris, a novel planctomycete from sediments.</title>
        <authorList>
            <person name="Vitorino I.R."/>
            <person name="Lage O.M."/>
        </authorList>
    </citation>
    <scope>NUCLEOTIDE SEQUENCE</scope>
    <source>
        <strain evidence="5">ICT_H6.2</strain>
    </source>
</reference>
<sequence>MTKQLTTLLLAAVQATVYAQMATMAVANSQPGLSMAANESGLLPSYELAYRRDSELSQHSFGHALSRIDDVNGDGRADMVAGAPTGTAGDDAVYLLAETGAQLTILSRIDSTLSTSMGRSVAGLSDVNGDGVPDFAAGVPRFDTFIVADGSDRTIGGTQDTHPGVLAIEYGGSDTHYLGTFLAGLSNGQLLEASRPNVGGIGSNVYWYEPDGTGSIRVKAVLEASYHWRNDPAIRNVGDVIGNDGIDDFLVATDDGVPESPPQLTGSSRGRVSLVSGASSATGHVLLADIETLHFDGPAEDVVLGDSGEGQNPLATAGDFTGDGVMDYIFTANRPNDWSGAAYFYDGATQQMLWELPRPADITHLRGNVENVGDLDGDGQVDIAIAAGIGSQDLLMFYSPTRQAYLGRLWGESLDDQFGRAVVPLGDLNNDGLGDFAVGAAMADFGGENSGSIYVYMSASVPEPATCTLLLIAGCPLVHWARRLGRPV</sequence>
<gene>
    <name evidence="5" type="ORF">NG895_23455</name>
</gene>
<dbReference type="GO" id="GO:0033627">
    <property type="term" value="P:cell adhesion mediated by integrin"/>
    <property type="evidence" value="ECO:0007669"/>
    <property type="project" value="TreeGrafter"/>
</dbReference>
<keyword evidence="1 4" id="KW-0732">Signal</keyword>
<keyword evidence="6" id="KW-1185">Reference proteome</keyword>
<evidence type="ECO:0000313" key="6">
    <source>
        <dbReference type="Proteomes" id="UP001155241"/>
    </source>
</evidence>
<dbReference type="InterPro" id="IPR028994">
    <property type="entry name" value="Integrin_alpha_N"/>
</dbReference>
<dbReference type="GO" id="GO:0007160">
    <property type="term" value="P:cell-matrix adhesion"/>
    <property type="evidence" value="ECO:0007669"/>
    <property type="project" value="TreeGrafter"/>
</dbReference>
<keyword evidence="5" id="KW-0401">Integrin</keyword>
<accession>A0A9X2FF16</accession>
<dbReference type="EMBL" id="JAMXLR010000077">
    <property type="protein sequence ID" value="MCO6046867.1"/>
    <property type="molecule type" value="Genomic_DNA"/>
</dbReference>
<dbReference type="InterPro" id="IPR013517">
    <property type="entry name" value="FG-GAP"/>
</dbReference>
<comment type="caution">
    <text evidence="5">The sequence shown here is derived from an EMBL/GenBank/DDBJ whole genome shotgun (WGS) entry which is preliminary data.</text>
</comment>
<dbReference type="PANTHER" id="PTHR23220">
    <property type="entry name" value="INTEGRIN ALPHA"/>
    <property type="match status" value="1"/>
</dbReference>
<dbReference type="Pfam" id="PF13517">
    <property type="entry name" value="FG-GAP_3"/>
    <property type="match status" value="1"/>
</dbReference>
<dbReference type="SMART" id="SM00191">
    <property type="entry name" value="Int_alpha"/>
    <property type="match status" value="4"/>
</dbReference>